<organism evidence="7">
    <name type="scientific">mine drainage metagenome</name>
    <dbReference type="NCBI Taxonomy" id="410659"/>
    <lineage>
        <taxon>unclassified sequences</taxon>
        <taxon>metagenomes</taxon>
        <taxon>ecological metagenomes</taxon>
    </lineage>
</organism>
<evidence type="ECO:0000256" key="6">
    <source>
        <dbReference type="SAM" id="Phobius"/>
    </source>
</evidence>
<feature type="transmembrane region" description="Helical" evidence="6">
    <location>
        <begin position="87"/>
        <end position="120"/>
    </location>
</feature>
<dbReference type="PANTHER" id="PTHR38825:SF2">
    <property type="entry name" value="LYSINE TRANSPORTER LYSE"/>
    <property type="match status" value="1"/>
</dbReference>
<dbReference type="PANTHER" id="PTHR38825">
    <property type="entry name" value="LYSINE EXPORTER PROTEIN (LYSE/YGGA)"/>
    <property type="match status" value="1"/>
</dbReference>
<feature type="transmembrane region" description="Helical" evidence="6">
    <location>
        <begin position="42"/>
        <end position="59"/>
    </location>
</feature>
<keyword evidence="2" id="KW-1003">Cell membrane</keyword>
<dbReference type="Pfam" id="PF01810">
    <property type="entry name" value="LysE"/>
    <property type="match status" value="1"/>
</dbReference>
<evidence type="ECO:0000256" key="3">
    <source>
        <dbReference type="ARBA" id="ARBA00022692"/>
    </source>
</evidence>
<gene>
    <name evidence="7" type="ORF">B1B_04865</name>
</gene>
<sequence length="163" mass="18192">KAATSIWKAFSIGLGAMTADLTLMLLIFLLRSEVNFLYYEKYLFLVGAIFLFYIAYEMYSKRNTSSMETAGSYLRGLTVGLVNPMQIGWWLSVGLSFLTAFGYIVFYFLFLGIVIWVLALSVLIKVGVRAYGERAQLATRIVSIVLLVSFGLYFLVNAIAGLA</sequence>
<feature type="transmembrane region" description="Helical" evidence="6">
    <location>
        <begin position="6"/>
        <end position="30"/>
    </location>
</feature>
<comment type="subcellular location">
    <subcellularLocation>
        <location evidence="1">Cell membrane</location>
        <topology evidence="1">Multi-pass membrane protein</topology>
    </subcellularLocation>
</comment>
<accession>T1BCQ2</accession>
<protein>
    <submittedName>
        <fullName evidence="7">Lysine exporter protein LysE/YggA</fullName>
    </submittedName>
</protein>
<evidence type="ECO:0000256" key="1">
    <source>
        <dbReference type="ARBA" id="ARBA00004651"/>
    </source>
</evidence>
<evidence type="ECO:0000256" key="5">
    <source>
        <dbReference type="ARBA" id="ARBA00023136"/>
    </source>
</evidence>
<dbReference type="GO" id="GO:0006865">
    <property type="term" value="P:amino acid transport"/>
    <property type="evidence" value="ECO:0007669"/>
    <property type="project" value="InterPro"/>
</dbReference>
<keyword evidence="4 6" id="KW-1133">Transmembrane helix</keyword>
<dbReference type="GO" id="GO:0005886">
    <property type="term" value="C:plasma membrane"/>
    <property type="evidence" value="ECO:0007669"/>
    <property type="project" value="UniProtKB-SubCell"/>
</dbReference>
<reference evidence="7" key="1">
    <citation type="submission" date="2013-08" db="EMBL/GenBank/DDBJ databases">
        <authorList>
            <person name="Mendez C."/>
            <person name="Richter M."/>
            <person name="Ferrer M."/>
            <person name="Sanchez J."/>
        </authorList>
    </citation>
    <scope>NUCLEOTIDE SEQUENCE</scope>
</reference>
<proteinExistence type="predicted"/>
<dbReference type="EMBL" id="AUZY01003057">
    <property type="protein sequence ID" value="EQD70686.1"/>
    <property type="molecule type" value="Genomic_DNA"/>
</dbReference>
<dbReference type="AlphaFoldDB" id="T1BCQ2"/>
<reference evidence="7" key="2">
    <citation type="journal article" date="2014" name="ISME J.">
        <title>Microbial stratification in low pH oxic and suboxic macroscopic growths along an acid mine drainage.</title>
        <authorList>
            <person name="Mendez-Garcia C."/>
            <person name="Mesa V."/>
            <person name="Sprenger R.R."/>
            <person name="Richter M."/>
            <person name="Diez M.S."/>
            <person name="Solano J."/>
            <person name="Bargiela R."/>
            <person name="Golyshina O.V."/>
            <person name="Manteca A."/>
            <person name="Ramos J.L."/>
            <person name="Gallego J.R."/>
            <person name="Llorente I."/>
            <person name="Martins Dos Santos V.A."/>
            <person name="Jensen O.N."/>
            <person name="Pelaez A.I."/>
            <person name="Sanchez J."/>
            <person name="Ferrer M."/>
        </authorList>
    </citation>
    <scope>NUCLEOTIDE SEQUENCE</scope>
</reference>
<comment type="caution">
    <text evidence="7">The sequence shown here is derived from an EMBL/GenBank/DDBJ whole genome shotgun (WGS) entry which is preliminary data.</text>
</comment>
<evidence type="ECO:0000313" key="7">
    <source>
        <dbReference type="EMBL" id="EQD70686.1"/>
    </source>
</evidence>
<feature type="transmembrane region" description="Helical" evidence="6">
    <location>
        <begin position="141"/>
        <end position="160"/>
    </location>
</feature>
<name>T1BCQ2_9ZZZZ</name>
<keyword evidence="5 6" id="KW-0472">Membrane</keyword>
<feature type="non-terminal residue" evidence="7">
    <location>
        <position position="1"/>
    </location>
</feature>
<keyword evidence="3 6" id="KW-0812">Transmembrane</keyword>
<evidence type="ECO:0000256" key="4">
    <source>
        <dbReference type="ARBA" id="ARBA00022989"/>
    </source>
</evidence>
<evidence type="ECO:0000256" key="2">
    <source>
        <dbReference type="ARBA" id="ARBA00022475"/>
    </source>
</evidence>
<dbReference type="InterPro" id="IPR001123">
    <property type="entry name" value="LeuE-type"/>
</dbReference>